<feature type="domain" description="HD" evidence="1">
    <location>
        <begin position="24"/>
        <end position="127"/>
    </location>
</feature>
<name>A0ABT1I655_9PSEU</name>
<sequence length="178" mass="18938">MPDTALLVSAVDLAATLLAPLGTRWHHTIGVAHRAERVASTVRAADRDLLVAAAWLHDIGYAARDTGFHPVDGARHLSALGWPSRLVALVAHHSGARFTAQAQGLGHLMSAYPHEDSPVSDALAYADQTTDPEGGPVTLRGRLAEMLARHGSDSANARAHHLRGPYLHAVADRVEGRL</sequence>
<dbReference type="InterPro" id="IPR003607">
    <property type="entry name" value="HD/PDEase_dom"/>
</dbReference>
<reference evidence="2 3" key="1">
    <citation type="submission" date="2022-06" db="EMBL/GenBank/DDBJ databases">
        <title>Genomic Encyclopedia of Archaeal and Bacterial Type Strains, Phase II (KMG-II): from individual species to whole genera.</title>
        <authorList>
            <person name="Goeker M."/>
        </authorList>
    </citation>
    <scope>NUCLEOTIDE SEQUENCE [LARGE SCALE GENOMIC DNA]</scope>
    <source>
        <strain evidence="2 3">DSM 44255</strain>
    </source>
</reference>
<accession>A0ABT1I655</accession>
<comment type="caution">
    <text evidence="2">The sequence shown here is derived from an EMBL/GenBank/DDBJ whole genome shotgun (WGS) entry which is preliminary data.</text>
</comment>
<dbReference type="NCBIfam" id="TIGR00277">
    <property type="entry name" value="HDIG"/>
    <property type="match status" value="1"/>
</dbReference>
<dbReference type="EMBL" id="JAMTCO010000002">
    <property type="protein sequence ID" value="MCP2268103.1"/>
    <property type="molecule type" value="Genomic_DNA"/>
</dbReference>
<protein>
    <submittedName>
        <fullName evidence="2">HDIG domain-containing protein</fullName>
    </submittedName>
</protein>
<dbReference type="SUPFAM" id="SSF109604">
    <property type="entry name" value="HD-domain/PDEase-like"/>
    <property type="match status" value="1"/>
</dbReference>
<dbReference type="RefSeq" id="WP_253885052.1">
    <property type="nucleotide sequence ID" value="NZ_BAAAVB010000006.1"/>
</dbReference>
<dbReference type="Pfam" id="PF01966">
    <property type="entry name" value="HD"/>
    <property type="match status" value="1"/>
</dbReference>
<evidence type="ECO:0000313" key="3">
    <source>
        <dbReference type="Proteomes" id="UP001205185"/>
    </source>
</evidence>
<dbReference type="CDD" id="cd00077">
    <property type="entry name" value="HDc"/>
    <property type="match status" value="1"/>
</dbReference>
<dbReference type="InterPro" id="IPR006674">
    <property type="entry name" value="HD_domain"/>
</dbReference>
<dbReference type="Proteomes" id="UP001205185">
    <property type="component" value="Unassembled WGS sequence"/>
</dbReference>
<evidence type="ECO:0000259" key="1">
    <source>
        <dbReference type="Pfam" id="PF01966"/>
    </source>
</evidence>
<gene>
    <name evidence="2" type="ORF">LV75_000589</name>
</gene>
<keyword evidence="3" id="KW-1185">Reference proteome</keyword>
<dbReference type="InterPro" id="IPR006675">
    <property type="entry name" value="HDIG_dom"/>
</dbReference>
<organism evidence="2 3">
    <name type="scientific">Actinokineospora diospyrosa</name>
    <dbReference type="NCBI Taxonomy" id="103728"/>
    <lineage>
        <taxon>Bacteria</taxon>
        <taxon>Bacillati</taxon>
        <taxon>Actinomycetota</taxon>
        <taxon>Actinomycetes</taxon>
        <taxon>Pseudonocardiales</taxon>
        <taxon>Pseudonocardiaceae</taxon>
        <taxon>Actinokineospora</taxon>
    </lineage>
</organism>
<evidence type="ECO:0000313" key="2">
    <source>
        <dbReference type="EMBL" id="MCP2268103.1"/>
    </source>
</evidence>
<proteinExistence type="predicted"/>
<dbReference type="Gene3D" id="1.10.3210.10">
    <property type="entry name" value="Hypothetical protein af1432"/>
    <property type="match status" value="1"/>
</dbReference>